<dbReference type="Proteomes" id="UP000298061">
    <property type="component" value="Unassembled WGS sequence"/>
</dbReference>
<reference evidence="4 5" key="1">
    <citation type="submission" date="2019-02" db="EMBL/GenBank/DDBJ databases">
        <title>Genome sequencing of the rare red list fungi Hericium alpestre (H. flagellum).</title>
        <authorList>
            <person name="Buettner E."/>
            <person name="Kellner H."/>
        </authorList>
    </citation>
    <scope>NUCLEOTIDE SEQUENCE [LARGE SCALE GENOMIC DNA]</scope>
    <source>
        <strain evidence="4 5">DSM 108284</strain>
    </source>
</reference>
<feature type="domain" description="NAD-dependent epimerase/dehydratase" evidence="3">
    <location>
        <begin position="4"/>
        <end position="98"/>
    </location>
</feature>
<dbReference type="InterPro" id="IPR001509">
    <property type="entry name" value="Epimerase_deHydtase"/>
</dbReference>
<sequence length="307" mass="34153">MSFILVTGANGFVATHIIDQLLDAGHYVRGTVRSPRLESIRGAYASYGSHFEVVAVDDLSKSDLTEAFKDVRALIHVATPLPGTTSPEVTLKTAVEVTGSIITLFNPDDKWTDITVDETFYAVSKKLSEQAVWKFASEHPDIDVTTILPSWCFGPLSRHEPDPIDAITTRAYLNLTFYYMINGFEGRPFAEYAEALSHTYPAFVHISDIARAHILALDVPPSPKPKRITICGGYLVLSEAVRHIARVRPELKDRLPVLEDGFTDDRPYVKFDTSAMENVLRMTGLKTWQETIEDTIDAIVAIQKQAV</sequence>
<name>A0A4Y9ZX41_9AGAM</name>
<evidence type="ECO:0000259" key="3">
    <source>
        <dbReference type="Pfam" id="PF01370"/>
    </source>
</evidence>
<comment type="similarity">
    <text evidence="2">Belongs to the NAD(P)-dependent epimerase/dehydratase family. Dihydroflavonol-4-reductase subfamily.</text>
</comment>
<evidence type="ECO:0000313" key="5">
    <source>
        <dbReference type="Proteomes" id="UP000298061"/>
    </source>
</evidence>
<dbReference type="PANTHER" id="PTHR10366:SF564">
    <property type="entry name" value="STEROL-4-ALPHA-CARBOXYLATE 3-DEHYDROGENASE, DECARBOXYLATING"/>
    <property type="match status" value="1"/>
</dbReference>
<proteinExistence type="inferred from homology"/>
<dbReference type="Gene3D" id="3.40.50.720">
    <property type="entry name" value="NAD(P)-binding Rossmann-like Domain"/>
    <property type="match status" value="2"/>
</dbReference>
<dbReference type="Pfam" id="PF01370">
    <property type="entry name" value="Epimerase"/>
    <property type="match status" value="2"/>
</dbReference>
<dbReference type="AlphaFoldDB" id="A0A4Y9ZX41"/>
<organism evidence="4 5">
    <name type="scientific">Hericium alpestre</name>
    <dbReference type="NCBI Taxonomy" id="135208"/>
    <lineage>
        <taxon>Eukaryota</taxon>
        <taxon>Fungi</taxon>
        <taxon>Dikarya</taxon>
        <taxon>Basidiomycota</taxon>
        <taxon>Agaricomycotina</taxon>
        <taxon>Agaricomycetes</taxon>
        <taxon>Russulales</taxon>
        <taxon>Hericiaceae</taxon>
        <taxon>Hericium</taxon>
    </lineage>
</organism>
<dbReference type="PANTHER" id="PTHR10366">
    <property type="entry name" value="NAD DEPENDENT EPIMERASE/DEHYDRATASE"/>
    <property type="match status" value="1"/>
</dbReference>
<dbReference type="GO" id="GO:0016616">
    <property type="term" value="F:oxidoreductase activity, acting on the CH-OH group of donors, NAD or NADP as acceptor"/>
    <property type="evidence" value="ECO:0007669"/>
    <property type="project" value="TreeGrafter"/>
</dbReference>
<dbReference type="InterPro" id="IPR036291">
    <property type="entry name" value="NAD(P)-bd_dom_sf"/>
</dbReference>
<feature type="domain" description="NAD-dependent epimerase/dehydratase" evidence="3">
    <location>
        <begin position="116"/>
        <end position="230"/>
    </location>
</feature>
<dbReference type="STRING" id="135208.A0A4Y9ZX41"/>
<dbReference type="InterPro" id="IPR050425">
    <property type="entry name" value="NAD(P)_dehydrat-like"/>
</dbReference>
<dbReference type="EMBL" id="SFCI01000644">
    <property type="protein sequence ID" value="TFY78627.1"/>
    <property type="molecule type" value="Genomic_DNA"/>
</dbReference>
<accession>A0A4Y9ZX41</accession>
<comment type="caution">
    <text evidence="4">The sequence shown here is derived from an EMBL/GenBank/DDBJ whole genome shotgun (WGS) entry which is preliminary data.</text>
</comment>
<keyword evidence="1" id="KW-0560">Oxidoreductase</keyword>
<gene>
    <name evidence="4" type="ORF">EWM64_g5383</name>
</gene>
<evidence type="ECO:0000256" key="2">
    <source>
        <dbReference type="ARBA" id="ARBA00023445"/>
    </source>
</evidence>
<protein>
    <recommendedName>
        <fullName evidence="3">NAD-dependent epimerase/dehydratase domain-containing protein</fullName>
    </recommendedName>
</protein>
<keyword evidence="5" id="KW-1185">Reference proteome</keyword>
<evidence type="ECO:0000313" key="4">
    <source>
        <dbReference type="EMBL" id="TFY78627.1"/>
    </source>
</evidence>
<dbReference type="OrthoDB" id="2735536at2759"/>
<dbReference type="SUPFAM" id="SSF51735">
    <property type="entry name" value="NAD(P)-binding Rossmann-fold domains"/>
    <property type="match status" value="1"/>
</dbReference>
<evidence type="ECO:0000256" key="1">
    <source>
        <dbReference type="ARBA" id="ARBA00023002"/>
    </source>
</evidence>